<sequence>MDATHGGATPVNGGIEYVSPVRIGGQTLNMALDSGSADFWVFSTELPALSTVAHQAYKSSLSPTFKRIDGHTFSITYGDGSHASGYVGTDTVDVGGIAVTGQAVQLATSVSDQFLRNPHLDGVLGLAFSQLSTVKPVRPKTFFENVMPSLAQPLFTVDLRKDAVGAFEFGSIDSTKYSGKLAWIRANTATGLWLVTTKGFTVGTNHTRLRPAQAIVDTGTTLMLVSVEMADGYYRQVPGARKSRAAGRFIFPCNATLPDFVVDVGGVSPYAARIRGSDINFGRFKQDMCDGGIQVTPLPIQIWGDVFFRSQFVVFHCGKRSLGMASKG</sequence>
<proteinExistence type="inferred from homology"/>
<keyword evidence="8" id="KW-0865">Zymogen</keyword>
<dbReference type="GO" id="GO:0005576">
    <property type="term" value="C:extracellular region"/>
    <property type="evidence" value="ECO:0007669"/>
    <property type="project" value="UniProtKB-SubCell"/>
</dbReference>
<feature type="domain" description="Peptidase A1" evidence="12">
    <location>
        <begin position="17"/>
        <end position="325"/>
    </location>
</feature>
<feature type="active site" evidence="10">
    <location>
        <position position="217"/>
    </location>
</feature>
<keyword evidence="3" id="KW-0964">Secreted</keyword>
<reference evidence="13" key="2">
    <citation type="submission" date="2023-05" db="EMBL/GenBank/DDBJ databases">
        <authorList>
            <consortium name="Lawrence Berkeley National Laboratory"/>
            <person name="Steindorff A."/>
            <person name="Hensen N."/>
            <person name="Bonometti L."/>
            <person name="Westerberg I."/>
            <person name="Brannstrom I.O."/>
            <person name="Guillou S."/>
            <person name="Cros-Aarteil S."/>
            <person name="Calhoun S."/>
            <person name="Haridas S."/>
            <person name="Kuo A."/>
            <person name="Mondo S."/>
            <person name="Pangilinan J."/>
            <person name="Riley R."/>
            <person name="Labutti K."/>
            <person name="Andreopoulos B."/>
            <person name="Lipzen A."/>
            <person name="Chen C."/>
            <person name="Yanf M."/>
            <person name="Daum C."/>
            <person name="Ng V."/>
            <person name="Clum A."/>
            <person name="Ohm R."/>
            <person name="Martin F."/>
            <person name="Silar P."/>
            <person name="Natvig D."/>
            <person name="Lalanne C."/>
            <person name="Gautier V."/>
            <person name="Ament-Velasquez S.L."/>
            <person name="Kruys A."/>
            <person name="Hutchinson M.I."/>
            <person name="Powell A.J."/>
            <person name="Barry K."/>
            <person name="Miller A.N."/>
            <person name="Grigoriev I.V."/>
            <person name="Debuchy R."/>
            <person name="Gladieux P."/>
            <person name="Thoren M.H."/>
            <person name="Johannesson H."/>
        </authorList>
    </citation>
    <scope>NUCLEOTIDE SEQUENCE</scope>
    <source>
        <strain evidence="13">CBS 757.83</strain>
    </source>
</reference>
<dbReference type="InterPro" id="IPR033121">
    <property type="entry name" value="PEPTIDASE_A1"/>
</dbReference>
<dbReference type="GO" id="GO:0006508">
    <property type="term" value="P:proteolysis"/>
    <property type="evidence" value="ECO:0007669"/>
    <property type="project" value="UniProtKB-KW"/>
</dbReference>
<evidence type="ECO:0000256" key="1">
    <source>
        <dbReference type="ARBA" id="ARBA00004613"/>
    </source>
</evidence>
<keyword evidence="14" id="KW-1185">Reference proteome</keyword>
<comment type="similarity">
    <text evidence="2 11">Belongs to the peptidase A1 family.</text>
</comment>
<dbReference type="GO" id="GO:0004190">
    <property type="term" value="F:aspartic-type endopeptidase activity"/>
    <property type="evidence" value="ECO:0007669"/>
    <property type="project" value="UniProtKB-KW"/>
</dbReference>
<keyword evidence="4 11" id="KW-0645">Protease</keyword>
<dbReference type="PANTHER" id="PTHR47966">
    <property type="entry name" value="BETA-SITE APP-CLEAVING ENZYME, ISOFORM A-RELATED"/>
    <property type="match status" value="1"/>
</dbReference>
<dbReference type="PROSITE" id="PS51767">
    <property type="entry name" value="PEPTIDASE_A1"/>
    <property type="match status" value="1"/>
</dbReference>
<evidence type="ECO:0000256" key="11">
    <source>
        <dbReference type="RuleBase" id="RU000454"/>
    </source>
</evidence>
<evidence type="ECO:0000256" key="9">
    <source>
        <dbReference type="ARBA" id="ARBA00023180"/>
    </source>
</evidence>
<dbReference type="PROSITE" id="PS00141">
    <property type="entry name" value="ASP_PROTEASE"/>
    <property type="match status" value="1"/>
</dbReference>
<comment type="subcellular location">
    <subcellularLocation>
        <location evidence="1">Secreted</location>
    </subcellularLocation>
</comment>
<evidence type="ECO:0000256" key="8">
    <source>
        <dbReference type="ARBA" id="ARBA00023145"/>
    </source>
</evidence>
<evidence type="ECO:0000259" key="12">
    <source>
        <dbReference type="PROSITE" id="PS51767"/>
    </source>
</evidence>
<organism evidence="13 14">
    <name type="scientific">Parathielavia hyrcaniae</name>
    <dbReference type="NCBI Taxonomy" id="113614"/>
    <lineage>
        <taxon>Eukaryota</taxon>
        <taxon>Fungi</taxon>
        <taxon>Dikarya</taxon>
        <taxon>Ascomycota</taxon>
        <taxon>Pezizomycotina</taxon>
        <taxon>Sordariomycetes</taxon>
        <taxon>Sordariomycetidae</taxon>
        <taxon>Sordariales</taxon>
        <taxon>Chaetomiaceae</taxon>
        <taxon>Parathielavia</taxon>
    </lineage>
</organism>
<dbReference type="Proteomes" id="UP001305647">
    <property type="component" value="Unassembled WGS sequence"/>
</dbReference>
<dbReference type="EMBL" id="MU863662">
    <property type="protein sequence ID" value="KAK4098149.1"/>
    <property type="molecule type" value="Genomic_DNA"/>
</dbReference>
<keyword evidence="7 11" id="KW-0378">Hydrolase</keyword>
<protein>
    <submittedName>
        <fullName evidence="13">Acid protease</fullName>
    </submittedName>
</protein>
<dbReference type="InterPro" id="IPR021109">
    <property type="entry name" value="Peptidase_aspartic_dom_sf"/>
</dbReference>
<dbReference type="AlphaFoldDB" id="A0AAN6PWZ3"/>
<dbReference type="InterPro" id="IPR001969">
    <property type="entry name" value="Aspartic_peptidase_AS"/>
</dbReference>
<dbReference type="SUPFAM" id="SSF50630">
    <property type="entry name" value="Acid proteases"/>
    <property type="match status" value="1"/>
</dbReference>
<evidence type="ECO:0000256" key="3">
    <source>
        <dbReference type="ARBA" id="ARBA00022525"/>
    </source>
</evidence>
<dbReference type="InterPro" id="IPR001461">
    <property type="entry name" value="Aspartic_peptidase_A1"/>
</dbReference>
<dbReference type="PANTHER" id="PTHR47966:SF23">
    <property type="entry name" value="ASPARTIC ENDOPEPTIDASE, PUTATIVE (AFU_ORTHOLOGUE AFUA_2G15950)-RELATED"/>
    <property type="match status" value="1"/>
</dbReference>
<name>A0AAN6PWZ3_9PEZI</name>
<dbReference type="Pfam" id="PF00026">
    <property type="entry name" value="Asp"/>
    <property type="match status" value="1"/>
</dbReference>
<evidence type="ECO:0000256" key="2">
    <source>
        <dbReference type="ARBA" id="ARBA00007447"/>
    </source>
</evidence>
<evidence type="ECO:0000256" key="10">
    <source>
        <dbReference type="PIRSR" id="PIRSR601461-1"/>
    </source>
</evidence>
<dbReference type="InterPro" id="IPR034163">
    <property type="entry name" value="Aspergillopepsin-like_cat_dom"/>
</dbReference>
<keyword evidence="5" id="KW-0732">Signal</keyword>
<evidence type="ECO:0000313" key="14">
    <source>
        <dbReference type="Proteomes" id="UP001305647"/>
    </source>
</evidence>
<dbReference type="CDD" id="cd06097">
    <property type="entry name" value="Aspergillopepsin_like"/>
    <property type="match status" value="1"/>
</dbReference>
<keyword evidence="6 11" id="KW-0064">Aspartyl protease</keyword>
<comment type="caution">
    <text evidence="13">The sequence shown here is derived from an EMBL/GenBank/DDBJ whole genome shotgun (WGS) entry which is preliminary data.</text>
</comment>
<accession>A0AAN6PWZ3</accession>
<evidence type="ECO:0000256" key="5">
    <source>
        <dbReference type="ARBA" id="ARBA00022729"/>
    </source>
</evidence>
<dbReference type="Gene3D" id="2.40.70.10">
    <property type="entry name" value="Acid Proteases"/>
    <property type="match status" value="2"/>
</dbReference>
<gene>
    <name evidence="13" type="ORF">N658DRAFT_568932</name>
</gene>
<dbReference type="PRINTS" id="PR00792">
    <property type="entry name" value="PEPSIN"/>
</dbReference>
<evidence type="ECO:0000256" key="7">
    <source>
        <dbReference type="ARBA" id="ARBA00022801"/>
    </source>
</evidence>
<evidence type="ECO:0000256" key="6">
    <source>
        <dbReference type="ARBA" id="ARBA00022750"/>
    </source>
</evidence>
<keyword evidence="9" id="KW-0325">Glycoprotein</keyword>
<evidence type="ECO:0000256" key="4">
    <source>
        <dbReference type="ARBA" id="ARBA00022670"/>
    </source>
</evidence>
<dbReference type="FunFam" id="2.40.70.10:FF:000026">
    <property type="entry name" value="Endothiapepsin"/>
    <property type="match status" value="1"/>
</dbReference>
<feature type="active site" evidence="10">
    <location>
        <position position="33"/>
    </location>
</feature>
<reference evidence="13" key="1">
    <citation type="journal article" date="2023" name="Mol. Phylogenet. Evol.">
        <title>Genome-scale phylogeny and comparative genomics of the fungal order Sordariales.</title>
        <authorList>
            <person name="Hensen N."/>
            <person name="Bonometti L."/>
            <person name="Westerberg I."/>
            <person name="Brannstrom I.O."/>
            <person name="Guillou S."/>
            <person name="Cros-Aarteil S."/>
            <person name="Calhoun S."/>
            <person name="Haridas S."/>
            <person name="Kuo A."/>
            <person name="Mondo S."/>
            <person name="Pangilinan J."/>
            <person name="Riley R."/>
            <person name="LaButti K."/>
            <person name="Andreopoulos B."/>
            <person name="Lipzen A."/>
            <person name="Chen C."/>
            <person name="Yan M."/>
            <person name="Daum C."/>
            <person name="Ng V."/>
            <person name="Clum A."/>
            <person name="Steindorff A."/>
            <person name="Ohm R.A."/>
            <person name="Martin F."/>
            <person name="Silar P."/>
            <person name="Natvig D.O."/>
            <person name="Lalanne C."/>
            <person name="Gautier V."/>
            <person name="Ament-Velasquez S.L."/>
            <person name="Kruys A."/>
            <person name="Hutchinson M.I."/>
            <person name="Powell A.J."/>
            <person name="Barry K."/>
            <person name="Miller A.N."/>
            <person name="Grigoriev I.V."/>
            <person name="Debuchy R."/>
            <person name="Gladieux P."/>
            <person name="Hiltunen Thoren M."/>
            <person name="Johannesson H."/>
        </authorList>
    </citation>
    <scope>NUCLEOTIDE SEQUENCE</scope>
    <source>
        <strain evidence="13">CBS 757.83</strain>
    </source>
</reference>
<evidence type="ECO:0000313" key="13">
    <source>
        <dbReference type="EMBL" id="KAK4098149.1"/>
    </source>
</evidence>